<name>A0ACB8A6G7_9AGAM</name>
<dbReference type="Proteomes" id="UP000790377">
    <property type="component" value="Unassembled WGS sequence"/>
</dbReference>
<gene>
    <name evidence="1" type="ORF">BJ138DRAFT_338405</name>
</gene>
<organism evidence="1 2">
    <name type="scientific">Hygrophoropsis aurantiaca</name>
    <dbReference type="NCBI Taxonomy" id="72124"/>
    <lineage>
        <taxon>Eukaryota</taxon>
        <taxon>Fungi</taxon>
        <taxon>Dikarya</taxon>
        <taxon>Basidiomycota</taxon>
        <taxon>Agaricomycotina</taxon>
        <taxon>Agaricomycetes</taxon>
        <taxon>Agaricomycetidae</taxon>
        <taxon>Boletales</taxon>
        <taxon>Coniophorineae</taxon>
        <taxon>Hygrophoropsidaceae</taxon>
        <taxon>Hygrophoropsis</taxon>
    </lineage>
</organism>
<sequence length="868" mass="96272">MPTLSSLLDASTDMMPGTSSTRKTEKDKLVTSHPTFREFPMTPPAKQNRASRVSRKTDKDKLISVQPTIREFPMTPPAKDKHAPRVDKKTDKDKLISSQPTIREFPMTPPAKDNHAPGIDKKTDKDKLISSQPTIREFPMTPPVKDNHGSRVDRKRSSPEDDLSTTSLAGPGTCKRLARVGSSFPTLSPISTPSHARYSGKGKGKENDIAFSERAEDRDAAAIRPRSFPLSSQPLSSPSQTRGSRSAKRASDDSDDGQEHLAKRRKEDALGASACLDTFGIGYNEDSLELDPVADPSRLCPYCDELLPLHSTPLLSSLLAAARRKSYPDPRPRNPRGLKAPLPAYISACQRHRFETHHLPTALEKGWPTEIEFQLVPKRIEGMKKTLEAIILNCDGGEDGDDDDLYERPNAGTGPRERSIFWQEVQKEVRKQGSRAALGVKGQFANFEKAQPGYYGELGSVIIHQALYSLFPPSSFDASLITPLTPAEFIQRILVPEAALELIMQDLRIDRDDAMITLRDSAQYGVAMFPDAGTSDSKTGAVEDDDEHIGVADQIVMERARVRRIELEEEERIEEKMIREEELRRKTQKQEEKKAQSRNQRKERARKRYERAQASETERSETSACERSTSRQHHLASRHETNTEPDSDAMSIASTRSKRSTAVRKRKTKKPNVNVASSTSDMDIAISSDVDIDLEIVSDLDDRGHTSGGISGTAEIDIGFPSETEIVEILSQSDPDAGPSAAAIDSDSDPEMRLLYPPRHSRSDGHLDPQATPRPRPFPLDISTSSRHPTSTDSKGQEASTSRHPLLAAKSRRKATAIVKTDGWMSNMREHVSDDSDSPSETRRSSRQSKKSEHSWLLSQSSSGSSIQ</sequence>
<evidence type="ECO:0000313" key="1">
    <source>
        <dbReference type="EMBL" id="KAH7908596.1"/>
    </source>
</evidence>
<dbReference type="EMBL" id="MU267811">
    <property type="protein sequence ID" value="KAH7908596.1"/>
    <property type="molecule type" value="Genomic_DNA"/>
</dbReference>
<proteinExistence type="predicted"/>
<comment type="caution">
    <text evidence="1">The sequence shown here is derived from an EMBL/GenBank/DDBJ whole genome shotgun (WGS) entry which is preliminary data.</text>
</comment>
<protein>
    <submittedName>
        <fullName evidence="1">RTC4-like domain-containing protein</fullName>
    </submittedName>
</protein>
<keyword evidence="2" id="KW-1185">Reference proteome</keyword>
<reference evidence="1" key="1">
    <citation type="journal article" date="2021" name="New Phytol.">
        <title>Evolutionary innovations through gain and loss of genes in the ectomycorrhizal Boletales.</title>
        <authorList>
            <person name="Wu G."/>
            <person name="Miyauchi S."/>
            <person name="Morin E."/>
            <person name="Kuo A."/>
            <person name="Drula E."/>
            <person name="Varga T."/>
            <person name="Kohler A."/>
            <person name="Feng B."/>
            <person name="Cao Y."/>
            <person name="Lipzen A."/>
            <person name="Daum C."/>
            <person name="Hundley H."/>
            <person name="Pangilinan J."/>
            <person name="Johnson J."/>
            <person name="Barry K."/>
            <person name="LaButti K."/>
            <person name="Ng V."/>
            <person name="Ahrendt S."/>
            <person name="Min B."/>
            <person name="Choi I.G."/>
            <person name="Park H."/>
            <person name="Plett J.M."/>
            <person name="Magnuson J."/>
            <person name="Spatafora J.W."/>
            <person name="Nagy L.G."/>
            <person name="Henrissat B."/>
            <person name="Grigoriev I.V."/>
            <person name="Yang Z.L."/>
            <person name="Xu J."/>
            <person name="Martin F.M."/>
        </authorList>
    </citation>
    <scope>NUCLEOTIDE SEQUENCE</scope>
    <source>
        <strain evidence="1">ATCC 28755</strain>
    </source>
</reference>
<evidence type="ECO:0000313" key="2">
    <source>
        <dbReference type="Proteomes" id="UP000790377"/>
    </source>
</evidence>
<accession>A0ACB8A6G7</accession>